<keyword evidence="4" id="KW-1185">Reference proteome</keyword>
<dbReference type="InterPro" id="IPR001173">
    <property type="entry name" value="Glyco_trans_2-like"/>
</dbReference>
<dbReference type="PANTHER" id="PTHR43685">
    <property type="entry name" value="GLYCOSYLTRANSFERASE"/>
    <property type="match status" value="1"/>
</dbReference>
<dbReference type="InterPro" id="IPR050834">
    <property type="entry name" value="Glycosyltransf_2"/>
</dbReference>
<feature type="compositionally biased region" description="Polar residues" evidence="1">
    <location>
        <begin position="285"/>
        <end position="298"/>
    </location>
</feature>
<sequence length="298" mass="32298">MIIGTVGRADTLRRLLDSLAVQDEPEFEVIVVDQNDAIDIAPILNSYRGVLDIRHLRSPRGLSKARNIGLQHAGGIVMGFPDDDCWYGPHVVARVKRAFSDERRAVLTGRTIDPDGRDSVSPHRPESGPVDRDNVFTSGNSNTLFARRRVFETVGGFDEALGVGAGTPFQSGEETDLLLRCLAHGIHVDYDRDLVVHHCHITTASTAQTGRARVYSQGYGRLLRVHGYGFGHLGAGVGRSLGRGLLCLATGDRDGARTRILWAQGALVGYLSGRRRVPACPSPESRLTSGRSTAGQAR</sequence>
<dbReference type="EMBL" id="NPEU01000104">
    <property type="protein sequence ID" value="RAI38849.1"/>
    <property type="molecule type" value="Genomic_DNA"/>
</dbReference>
<protein>
    <recommendedName>
        <fullName evidence="2">Glycosyltransferase 2-like domain-containing protein</fullName>
    </recommendedName>
</protein>
<accession>A0A327KJF8</accession>
<dbReference type="PANTHER" id="PTHR43685:SF3">
    <property type="entry name" value="SLR2126 PROTEIN"/>
    <property type="match status" value="1"/>
</dbReference>
<evidence type="ECO:0000256" key="1">
    <source>
        <dbReference type="SAM" id="MobiDB-lite"/>
    </source>
</evidence>
<feature type="compositionally biased region" description="Basic and acidic residues" evidence="1">
    <location>
        <begin position="112"/>
        <end position="134"/>
    </location>
</feature>
<dbReference type="InterPro" id="IPR029044">
    <property type="entry name" value="Nucleotide-diphossugar_trans"/>
</dbReference>
<evidence type="ECO:0000313" key="3">
    <source>
        <dbReference type="EMBL" id="RAI38849.1"/>
    </source>
</evidence>
<evidence type="ECO:0000259" key="2">
    <source>
        <dbReference type="Pfam" id="PF00535"/>
    </source>
</evidence>
<dbReference type="Pfam" id="PF00535">
    <property type="entry name" value="Glycos_transf_2"/>
    <property type="match status" value="1"/>
</dbReference>
<dbReference type="AlphaFoldDB" id="A0A327KJF8"/>
<evidence type="ECO:0000313" key="4">
    <source>
        <dbReference type="Proteomes" id="UP000248863"/>
    </source>
</evidence>
<dbReference type="RefSeq" id="WP_111357283.1">
    <property type="nucleotide sequence ID" value="NZ_NHSK01000087.1"/>
</dbReference>
<dbReference type="SUPFAM" id="SSF53448">
    <property type="entry name" value="Nucleotide-diphospho-sugar transferases"/>
    <property type="match status" value="1"/>
</dbReference>
<dbReference type="CDD" id="cd00761">
    <property type="entry name" value="Glyco_tranf_GTA_type"/>
    <property type="match status" value="1"/>
</dbReference>
<reference evidence="3 4" key="1">
    <citation type="submission" date="2017-07" db="EMBL/GenBank/DDBJ databases">
        <title>Draft Genome Sequences of Select Purple Nonsulfur Bacteria.</title>
        <authorList>
            <person name="Lasarre B."/>
            <person name="Mckinlay J.B."/>
        </authorList>
    </citation>
    <scope>NUCLEOTIDE SEQUENCE [LARGE SCALE GENOMIC DNA]</scope>
    <source>
        <strain evidence="3 4">DSM 11907</strain>
    </source>
</reference>
<dbReference type="Gene3D" id="3.90.550.10">
    <property type="entry name" value="Spore Coat Polysaccharide Biosynthesis Protein SpsA, Chain A"/>
    <property type="match status" value="1"/>
</dbReference>
<dbReference type="Proteomes" id="UP000248863">
    <property type="component" value="Unassembled WGS sequence"/>
</dbReference>
<feature type="region of interest" description="Disordered" evidence="1">
    <location>
        <begin position="110"/>
        <end position="135"/>
    </location>
</feature>
<dbReference type="OrthoDB" id="9801954at2"/>
<feature type="region of interest" description="Disordered" evidence="1">
    <location>
        <begin position="278"/>
        <end position="298"/>
    </location>
</feature>
<proteinExistence type="predicted"/>
<name>A0A327KJF8_9BRAD</name>
<gene>
    <name evidence="3" type="ORF">CH338_11300</name>
</gene>
<organism evidence="3 4">
    <name type="scientific">Rhodoplanes elegans</name>
    <dbReference type="NCBI Taxonomy" id="29408"/>
    <lineage>
        <taxon>Bacteria</taxon>
        <taxon>Pseudomonadati</taxon>
        <taxon>Pseudomonadota</taxon>
        <taxon>Alphaproteobacteria</taxon>
        <taxon>Hyphomicrobiales</taxon>
        <taxon>Nitrobacteraceae</taxon>
        <taxon>Rhodoplanes</taxon>
    </lineage>
</organism>
<comment type="caution">
    <text evidence="3">The sequence shown here is derived from an EMBL/GenBank/DDBJ whole genome shotgun (WGS) entry which is preliminary data.</text>
</comment>
<feature type="domain" description="Glycosyltransferase 2-like" evidence="2">
    <location>
        <begin position="2"/>
        <end position="124"/>
    </location>
</feature>